<dbReference type="Pfam" id="PF14111">
    <property type="entry name" value="DUF4283"/>
    <property type="match status" value="1"/>
</dbReference>
<evidence type="ECO:0000313" key="4">
    <source>
        <dbReference type="Proteomes" id="UP000029120"/>
    </source>
</evidence>
<organism evidence="3 4">
    <name type="scientific">Arabis alpina</name>
    <name type="common">Alpine rock-cress</name>
    <dbReference type="NCBI Taxonomy" id="50452"/>
    <lineage>
        <taxon>Eukaryota</taxon>
        <taxon>Viridiplantae</taxon>
        <taxon>Streptophyta</taxon>
        <taxon>Embryophyta</taxon>
        <taxon>Tracheophyta</taxon>
        <taxon>Spermatophyta</taxon>
        <taxon>Magnoliopsida</taxon>
        <taxon>eudicotyledons</taxon>
        <taxon>Gunneridae</taxon>
        <taxon>Pentapetalae</taxon>
        <taxon>rosids</taxon>
        <taxon>malvids</taxon>
        <taxon>Brassicales</taxon>
        <taxon>Brassicaceae</taxon>
        <taxon>Arabideae</taxon>
        <taxon>Arabis</taxon>
    </lineage>
</organism>
<feature type="region of interest" description="Disordered" evidence="1">
    <location>
        <begin position="1"/>
        <end position="56"/>
    </location>
</feature>
<feature type="region of interest" description="Disordered" evidence="1">
    <location>
        <begin position="437"/>
        <end position="456"/>
    </location>
</feature>
<evidence type="ECO:0000313" key="3">
    <source>
        <dbReference type="EMBL" id="KFK44260.1"/>
    </source>
</evidence>
<feature type="region of interest" description="Disordered" evidence="1">
    <location>
        <begin position="553"/>
        <end position="633"/>
    </location>
</feature>
<dbReference type="PANTHER" id="PTHR31286:SF90">
    <property type="entry name" value="DUF4283 DOMAIN-CONTAINING PROTEIN"/>
    <property type="match status" value="1"/>
</dbReference>
<accession>A0A087HQ58</accession>
<feature type="compositionally biased region" description="Polar residues" evidence="1">
    <location>
        <begin position="555"/>
        <end position="569"/>
    </location>
</feature>
<feature type="compositionally biased region" description="Polar residues" evidence="1">
    <location>
        <begin position="160"/>
        <end position="178"/>
    </location>
</feature>
<feature type="region of interest" description="Disordered" evidence="1">
    <location>
        <begin position="159"/>
        <end position="178"/>
    </location>
</feature>
<dbReference type="AlphaFoldDB" id="A0A087HQ58"/>
<feature type="compositionally biased region" description="Pro residues" evidence="1">
    <location>
        <begin position="24"/>
        <end position="33"/>
    </location>
</feature>
<name>A0A087HQ58_ARAAL</name>
<gene>
    <name evidence="3" type="ordered locus">AALP_Aa1g235300</name>
</gene>
<dbReference type="OrthoDB" id="1110902at2759"/>
<feature type="compositionally biased region" description="Low complexity" evidence="1">
    <location>
        <begin position="41"/>
        <end position="56"/>
    </location>
</feature>
<feature type="compositionally biased region" description="Polar residues" evidence="1">
    <location>
        <begin position="480"/>
        <end position="490"/>
    </location>
</feature>
<dbReference type="PANTHER" id="PTHR31286">
    <property type="entry name" value="GLYCINE-RICH CELL WALL STRUCTURAL PROTEIN 1.8-LIKE"/>
    <property type="match status" value="1"/>
</dbReference>
<feature type="compositionally biased region" description="Low complexity" evidence="1">
    <location>
        <begin position="584"/>
        <end position="603"/>
    </location>
</feature>
<dbReference type="EMBL" id="CM002869">
    <property type="protein sequence ID" value="KFK44260.1"/>
    <property type="molecule type" value="Genomic_DNA"/>
</dbReference>
<keyword evidence="4" id="KW-1185">Reference proteome</keyword>
<feature type="region of interest" description="Disordered" evidence="1">
    <location>
        <begin position="480"/>
        <end position="500"/>
    </location>
</feature>
<dbReference type="Proteomes" id="UP000029120">
    <property type="component" value="Chromosome 1"/>
</dbReference>
<dbReference type="eggNOG" id="KOG1075">
    <property type="taxonomic scope" value="Eukaryota"/>
</dbReference>
<sequence length="658" mass="70550">MQNRWFPSGQASALNPCLTTSVGQPPPQPPEPPDSLLSAQSFPPFSPKLSSLPSSKRISSKTPLVIPTTDVLMTQVDAASVSDVVMTQAEVSCTVASDVTIPKPRSEFTVAPGFTVVLPKATSPLLTNPASSLGPPLSAPISETPLLNPVVVSTFPLLETPSQNKTPPAPPTTRSSNAHVTIHPVPLSLAERLRKSEDKSLHKVDNVVITESSSGRPRVKIPDAVFKKGADLHKEFIVGYFCGKSPAYGSIQSVLNHIWGKGQKLEIHLNANNRSMLVRVPNEFIRLKVLQKKIWYVGDTMFHVAQWGAPESSDDGSATASSTQRLTKIPIWAHLKGIPFDLIHDVGLSHVAEAFGFPEEMDDFTKNLTRVNEAHIKVVMDVTKPLPTVIELERDNGHVDVVEVEYPWIPPTCAHCKEIGHIQRNCHKLTKMWIPKSSSLPQDPLGKPLNRPSTDPTFDGAAEQLVPPAEQLVPPAQLSPSKIGSTVSHPSQDDVVMSSPPLAGTTTTSLIDELSEVMPMVVLSAPEISSPESPPGSEIPYVLGLPVAFGPLSSRPPQKSYTAKTQSSQKNPPNKPPKPTLNHPDLPCSSLPLPSLLPPDSALNSQAPNPHPPNTQSPNTQSPKKADPTHFPLVNKFSPLALVTGGSSLSTGAASSNL</sequence>
<feature type="compositionally biased region" description="Polar residues" evidence="1">
    <location>
        <begin position="1"/>
        <end position="23"/>
    </location>
</feature>
<reference evidence="4" key="1">
    <citation type="journal article" date="2015" name="Nat. Plants">
        <title>Genome expansion of Arabis alpina linked with retrotransposition and reduced symmetric DNA methylation.</title>
        <authorList>
            <person name="Willing E.M."/>
            <person name="Rawat V."/>
            <person name="Mandakova T."/>
            <person name="Maumus F."/>
            <person name="James G.V."/>
            <person name="Nordstroem K.J."/>
            <person name="Becker C."/>
            <person name="Warthmann N."/>
            <person name="Chica C."/>
            <person name="Szarzynska B."/>
            <person name="Zytnicki M."/>
            <person name="Albani M.C."/>
            <person name="Kiefer C."/>
            <person name="Bergonzi S."/>
            <person name="Castaings L."/>
            <person name="Mateos J.L."/>
            <person name="Berns M.C."/>
            <person name="Bujdoso N."/>
            <person name="Piofczyk T."/>
            <person name="de Lorenzo L."/>
            <person name="Barrero-Sicilia C."/>
            <person name="Mateos I."/>
            <person name="Piednoel M."/>
            <person name="Hagmann J."/>
            <person name="Chen-Min-Tao R."/>
            <person name="Iglesias-Fernandez R."/>
            <person name="Schuster S.C."/>
            <person name="Alonso-Blanco C."/>
            <person name="Roudier F."/>
            <person name="Carbonero P."/>
            <person name="Paz-Ares J."/>
            <person name="Davis S.J."/>
            <person name="Pecinka A."/>
            <person name="Quesneville H."/>
            <person name="Colot V."/>
            <person name="Lysak M.A."/>
            <person name="Weigel D."/>
            <person name="Coupland G."/>
            <person name="Schneeberger K."/>
        </authorList>
    </citation>
    <scope>NUCLEOTIDE SEQUENCE [LARGE SCALE GENOMIC DNA]</scope>
    <source>
        <strain evidence="4">cv. Pajares</strain>
    </source>
</reference>
<evidence type="ECO:0000259" key="2">
    <source>
        <dbReference type="Pfam" id="PF14111"/>
    </source>
</evidence>
<proteinExistence type="predicted"/>
<evidence type="ECO:0000256" key="1">
    <source>
        <dbReference type="SAM" id="MobiDB-lite"/>
    </source>
</evidence>
<feature type="domain" description="DUF4283" evidence="2">
    <location>
        <begin position="230"/>
        <end position="307"/>
    </location>
</feature>
<dbReference type="Gramene" id="KFK44260">
    <property type="protein sequence ID" value="KFK44260"/>
    <property type="gene ID" value="AALP_AA1G235300"/>
</dbReference>
<dbReference type="OMA" id="TITCELQ"/>
<dbReference type="InterPro" id="IPR040256">
    <property type="entry name" value="At4g02000-like"/>
</dbReference>
<dbReference type="InterPro" id="IPR025558">
    <property type="entry name" value="DUF4283"/>
</dbReference>
<protein>
    <recommendedName>
        <fullName evidence="2">DUF4283 domain-containing protein</fullName>
    </recommendedName>
</protein>